<evidence type="ECO:0000313" key="2">
    <source>
        <dbReference type="EMBL" id="KAK9146477.1"/>
    </source>
</evidence>
<accession>A0AAP0K862</accession>
<name>A0AAP0K862_9MAGN</name>
<keyword evidence="3" id="KW-1185">Reference proteome</keyword>
<gene>
    <name evidence="2" type="ORF">Sjap_006380</name>
</gene>
<feature type="transmembrane region" description="Helical" evidence="1">
    <location>
        <begin position="48"/>
        <end position="69"/>
    </location>
</feature>
<feature type="transmembrane region" description="Helical" evidence="1">
    <location>
        <begin position="332"/>
        <end position="361"/>
    </location>
</feature>
<proteinExistence type="predicted"/>
<dbReference type="PANTHER" id="PTHR35307:SF6">
    <property type="entry name" value="TRANSMEMBRANE PROTEIN"/>
    <property type="match status" value="1"/>
</dbReference>
<keyword evidence="1" id="KW-0472">Membrane</keyword>
<reference evidence="2 3" key="1">
    <citation type="submission" date="2024-01" db="EMBL/GenBank/DDBJ databases">
        <title>Genome assemblies of Stephania.</title>
        <authorList>
            <person name="Yang L."/>
        </authorList>
    </citation>
    <scope>NUCLEOTIDE SEQUENCE [LARGE SCALE GENOMIC DNA]</scope>
    <source>
        <strain evidence="2">QJT</strain>
        <tissue evidence="2">Leaf</tissue>
    </source>
</reference>
<sequence length="668" mass="76038">MAKLQCDNSSSSSSSPVPIIGLYIAGASLVCLLLMLWDVFFAVRRKACYIPCQVFSLNSVTLTLLSIVSKLPVDLTTDMPSARDQLSKLTGTAMTCICIGFMAPSLANNKESENIPNIAALSIFIVTLVVNICIQIGTGVIYSFIVEHIMVLCFMLMLLVVCWFSTFEFDNEKITLILSNVGHFHTIRHRGEASFIRRVKCWYISTCINNPQLVILSRNAIFSSAIGPICIMCALVLLQATYRSIVVQTLEFCEGVSDYGWSMRIIVIIQIASIIIGALIIAFRWLPMVQHLDIDSSDLKEFIAGDLLEWMIWFSLVKRRSMRSSIMELSKFTIKLVMVFVLFVFIFAPIYVISSIVSWILRVTDLDTLRCCDDRATELLSLPSFPWITNEFGLQMMYKSSKKEVMHCVDNMTKWMNVKRELPRRHHMVEMLSKVHRATTPAVPQHLYRFVEIGKRVTSSYKVTCLSMVVLAKVVAPFFLSSSVLAKSMTDALREAFEIVYYIDEHVNSQIIDVRKRILAKLLWEGGEVNMSKLVTLENGQDGDDHPVKRAISNVDHACQILPYKFTVADELKTFMNFVKEQEYATMTELVDCVEQLFSEMLHHFLAQLPICVYKDVHKGSNNDYEERARRITKLLCELDSSLEDKVQWKFHDGWHSSHSCIIFDPPS</sequence>
<keyword evidence="1" id="KW-0812">Transmembrane</keyword>
<dbReference type="EMBL" id="JBBNAE010000002">
    <property type="protein sequence ID" value="KAK9146477.1"/>
    <property type="molecule type" value="Genomic_DNA"/>
</dbReference>
<evidence type="ECO:0000256" key="1">
    <source>
        <dbReference type="SAM" id="Phobius"/>
    </source>
</evidence>
<protein>
    <submittedName>
        <fullName evidence="2">Uncharacterized protein</fullName>
    </submittedName>
</protein>
<dbReference type="PANTHER" id="PTHR35307">
    <property type="entry name" value="PROTEIN, PUTATIVE-RELATED"/>
    <property type="match status" value="1"/>
</dbReference>
<dbReference type="AlphaFoldDB" id="A0AAP0K862"/>
<comment type="caution">
    <text evidence="2">The sequence shown here is derived from an EMBL/GenBank/DDBJ whole genome shotgun (WGS) entry which is preliminary data.</text>
</comment>
<feature type="transmembrane region" description="Helical" evidence="1">
    <location>
        <begin position="220"/>
        <end position="241"/>
    </location>
</feature>
<feature type="transmembrane region" description="Helical" evidence="1">
    <location>
        <begin position="261"/>
        <end position="283"/>
    </location>
</feature>
<feature type="transmembrane region" description="Helical" evidence="1">
    <location>
        <begin position="148"/>
        <end position="167"/>
    </location>
</feature>
<feature type="transmembrane region" description="Helical" evidence="1">
    <location>
        <begin position="89"/>
        <end position="107"/>
    </location>
</feature>
<feature type="transmembrane region" description="Helical" evidence="1">
    <location>
        <begin position="20"/>
        <end position="41"/>
    </location>
</feature>
<feature type="transmembrane region" description="Helical" evidence="1">
    <location>
        <begin position="119"/>
        <end position="142"/>
    </location>
</feature>
<keyword evidence="1" id="KW-1133">Transmembrane helix</keyword>
<dbReference type="Proteomes" id="UP001417504">
    <property type="component" value="Unassembled WGS sequence"/>
</dbReference>
<organism evidence="2 3">
    <name type="scientific">Stephania japonica</name>
    <dbReference type="NCBI Taxonomy" id="461633"/>
    <lineage>
        <taxon>Eukaryota</taxon>
        <taxon>Viridiplantae</taxon>
        <taxon>Streptophyta</taxon>
        <taxon>Embryophyta</taxon>
        <taxon>Tracheophyta</taxon>
        <taxon>Spermatophyta</taxon>
        <taxon>Magnoliopsida</taxon>
        <taxon>Ranunculales</taxon>
        <taxon>Menispermaceae</taxon>
        <taxon>Menispermoideae</taxon>
        <taxon>Cissampelideae</taxon>
        <taxon>Stephania</taxon>
    </lineage>
</organism>
<evidence type="ECO:0000313" key="3">
    <source>
        <dbReference type="Proteomes" id="UP001417504"/>
    </source>
</evidence>